<organism evidence="1 2">
    <name type="scientific">Avena sativa</name>
    <name type="common">Oat</name>
    <dbReference type="NCBI Taxonomy" id="4498"/>
    <lineage>
        <taxon>Eukaryota</taxon>
        <taxon>Viridiplantae</taxon>
        <taxon>Streptophyta</taxon>
        <taxon>Embryophyta</taxon>
        <taxon>Tracheophyta</taxon>
        <taxon>Spermatophyta</taxon>
        <taxon>Magnoliopsida</taxon>
        <taxon>Liliopsida</taxon>
        <taxon>Poales</taxon>
        <taxon>Poaceae</taxon>
        <taxon>BOP clade</taxon>
        <taxon>Pooideae</taxon>
        <taxon>Poodae</taxon>
        <taxon>Poeae</taxon>
        <taxon>Poeae Chloroplast Group 1 (Aveneae type)</taxon>
        <taxon>Aveninae</taxon>
        <taxon>Avena</taxon>
    </lineage>
</organism>
<sequence>MPCPLYAEFCGETIASSQRREWTDARLVRKLRGLRQQERLASRNHFKLRLSRPGTQRKSSSLFMVAMGKLNNEKQKDEYSHGCEVPAYLLCPLSCELMVDPVTIATGKTFERHVLKEWFKKNGHVCPVTGELVSGTILRNDRVKGYLEEWAEAEFEVTTKFRDGKK</sequence>
<dbReference type="EnsemblPlants" id="AVESA.00010b.r2.6DG1165800.1">
    <property type="protein sequence ID" value="AVESA.00010b.r2.6DG1165800.1.CDS"/>
    <property type="gene ID" value="AVESA.00010b.r2.6DG1165800"/>
</dbReference>
<name>A0ACD5ZJK4_AVESA</name>
<keyword evidence="2" id="KW-1185">Reference proteome</keyword>
<proteinExistence type="predicted"/>
<dbReference type="Proteomes" id="UP001732700">
    <property type="component" value="Chromosome 6D"/>
</dbReference>
<accession>A0ACD5ZJK4</accession>
<evidence type="ECO:0000313" key="2">
    <source>
        <dbReference type="Proteomes" id="UP001732700"/>
    </source>
</evidence>
<reference evidence="1" key="1">
    <citation type="submission" date="2021-05" db="EMBL/GenBank/DDBJ databases">
        <authorList>
            <person name="Scholz U."/>
            <person name="Mascher M."/>
            <person name="Fiebig A."/>
        </authorList>
    </citation>
    <scope>NUCLEOTIDE SEQUENCE [LARGE SCALE GENOMIC DNA]</scope>
</reference>
<reference evidence="1" key="2">
    <citation type="submission" date="2025-09" db="UniProtKB">
        <authorList>
            <consortium name="EnsemblPlants"/>
        </authorList>
    </citation>
    <scope>IDENTIFICATION</scope>
</reference>
<evidence type="ECO:0000313" key="1">
    <source>
        <dbReference type="EnsemblPlants" id="AVESA.00010b.r2.6DG1165800.1.CDS"/>
    </source>
</evidence>
<protein>
    <submittedName>
        <fullName evidence="1">Uncharacterized protein</fullName>
    </submittedName>
</protein>